<keyword evidence="2" id="KW-1185">Reference proteome</keyword>
<protein>
    <submittedName>
        <fullName evidence="1">Uncharacterized protein</fullName>
    </submittedName>
</protein>
<dbReference type="KEGG" id="hsw:Hsw_2268"/>
<accession>W8EZ22</accession>
<gene>
    <name evidence="1" type="ORF">Hsw_2268</name>
</gene>
<dbReference type="STRING" id="1227739.Hsw_2268"/>
<evidence type="ECO:0000313" key="1">
    <source>
        <dbReference type="EMBL" id="AHJ97863.1"/>
    </source>
</evidence>
<sequence length="128" mass="14531">MLPDVPYNNVLLSMEEHALYGQVYTDNGLDWLSSLLKSESAQVRESANYTTGRYLLISTATIDMTFEQIANTEFLIAAQAVSASLLLQLAHRVSAILATHQVQHRMELYTVEQVEYAYLHYHWPQPAT</sequence>
<evidence type="ECO:0000313" key="2">
    <source>
        <dbReference type="Proteomes" id="UP000019423"/>
    </source>
</evidence>
<proteinExistence type="predicted"/>
<name>W8EZ22_9BACT</name>
<organism evidence="1 2">
    <name type="scientific">Hymenobacter swuensis DY53</name>
    <dbReference type="NCBI Taxonomy" id="1227739"/>
    <lineage>
        <taxon>Bacteria</taxon>
        <taxon>Pseudomonadati</taxon>
        <taxon>Bacteroidota</taxon>
        <taxon>Cytophagia</taxon>
        <taxon>Cytophagales</taxon>
        <taxon>Hymenobacteraceae</taxon>
        <taxon>Hymenobacter</taxon>
    </lineage>
</organism>
<reference evidence="1 2" key="1">
    <citation type="submission" date="2014-01" db="EMBL/GenBank/DDBJ databases">
        <title>Complete genome sequence of ionizing-radiation resistance bacterium Hymenobacter swuensis DY53.</title>
        <authorList>
            <person name="Jung J.-H."/>
            <person name="Jeong S.-W."/>
            <person name="Joe M.-H."/>
            <person name="Cho y.-j."/>
            <person name="Kim M.-K."/>
            <person name="Lim S.-Y."/>
        </authorList>
    </citation>
    <scope>NUCLEOTIDE SEQUENCE [LARGE SCALE GENOMIC DNA]</scope>
    <source>
        <strain evidence="1 2">DY53</strain>
    </source>
</reference>
<dbReference type="Proteomes" id="UP000019423">
    <property type="component" value="Chromosome"/>
</dbReference>
<dbReference type="HOGENOM" id="CLU_1956618_0_0_10"/>
<dbReference type="AlphaFoldDB" id="W8EZ22"/>
<dbReference type="EMBL" id="CP007145">
    <property type="protein sequence ID" value="AHJ97863.1"/>
    <property type="molecule type" value="Genomic_DNA"/>
</dbReference>